<sequence>MKRYYFDLQNGDGAVPDDDGQLFESREQARAEAIRILQDVAQDEMPDCDFVKITVKVRDEIGGQMFEASLVLTSGWSV</sequence>
<dbReference type="EMBL" id="CP088147">
    <property type="protein sequence ID" value="UTU49796.1"/>
    <property type="molecule type" value="Genomic_DNA"/>
</dbReference>
<name>A0AB38T5X3_9HYPH</name>
<accession>A0AB38T5X3</accession>
<evidence type="ECO:0000313" key="2">
    <source>
        <dbReference type="EMBL" id="UTU49796.1"/>
    </source>
</evidence>
<dbReference type="Pfam" id="PF21834">
    <property type="entry name" value="DUF6894"/>
    <property type="match status" value="1"/>
</dbReference>
<feature type="domain" description="DUF6894" evidence="1">
    <location>
        <begin position="3"/>
        <end position="70"/>
    </location>
</feature>
<protein>
    <recommendedName>
        <fullName evidence="1">DUF6894 domain-containing protein</fullName>
    </recommendedName>
</protein>
<organism evidence="2 3">
    <name type="scientific">Mesorhizobium ciceri</name>
    <dbReference type="NCBI Taxonomy" id="39645"/>
    <lineage>
        <taxon>Bacteria</taxon>
        <taxon>Pseudomonadati</taxon>
        <taxon>Pseudomonadota</taxon>
        <taxon>Alphaproteobacteria</taxon>
        <taxon>Hyphomicrobiales</taxon>
        <taxon>Phyllobacteriaceae</taxon>
        <taxon>Mesorhizobium</taxon>
    </lineage>
</organism>
<proteinExistence type="predicted"/>
<dbReference type="AlphaFoldDB" id="A0AB38T5X3"/>
<dbReference type="RefSeq" id="WP_024505534.1">
    <property type="nucleotide sequence ID" value="NZ_CP088147.1"/>
</dbReference>
<gene>
    <name evidence="2" type="ORF">LRP29_20125</name>
</gene>
<evidence type="ECO:0000313" key="3">
    <source>
        <dbReference type="Proteomes" id="UP001060070"/>
    </source>
</evidence>
<evidence type="ECO:0000259" key="1">
    <source>
        <dbReference type="Pfam" id="PF21834"/>
    </source>
</evidence>
<dbReference type="InterPro" id="IPR054189">
    <property type="entry name" value="DUF6894"/>
</dbReference>
<reference evidence="2 3" key="1">
    <citation type="journal article" date="2022" name="Microbiol. Resour. Announc.">
        <title>Complete Genome Sequence of Mesorhizobium ciceri Strain R30, a Rhizobium Used as a Commercial Inoculant for Chickpea in Argentina.</title>
        <authorList>
            <person name="Foresto E."/>
            <person name="Revale S."/>
            <person name="Primo E."/>
            <person name="Nievas F."/>
            <person name="Carezzano E."/>
            <person name="Puente M."/>
            <person name="Alzari P."/>
            <person name="Mart M."/>
            <person name="Ben-Assaya M."/>
            <person name="Mornico D."/>
            <person name="Santoro M."/>
            <person name="Mart F."/>
            <person name="Giordano W."/>
            <person name="Bogino P."/>
        </authorList>
    </citation>
    <scope>NUCLEOTIDE SEQUENCE [LARGE SCALE GENOMIC DNA]</scope>
    <source>
        <strain evidence="2 3">R30</strain>
    </source>
</reference>
<keyword evidence="3" id="KW-1185">Reference proteome</keyword>
<dbReference type="Proteomes" id="UP001060070">
    <property type="component" value="Chromosome"/>
</dbReference>